<reference evidence="1" key="1">
    <citation type="submission" date="2020-08" db="EMBL/GenBank/DDBJ databases">
        <title>Multicomponent nature underlies the extraordinary mechanical properties of spider dragline silk.</title>
        <authorList>
            <person name="Kono N."/>
            <person name="Nakamura H."/>
            <person name="Mori M."/>
            <person name="Yoshida Y."/>
            <person name="Ohtoshi R."/>
            <person name="Malay A.D."/>
            <person name="Moran D.A.P."/>
            <person name="Tomita M."/>
            <person name="Numata K."/>
            <person name="Arakawa K."/>
        </authorList>
    </citation>
    <scope>NUCLEOTIDE SEQUENCE</scope>
</reference>
<evidence type="ECO:0000313" key="2">
    <source>
        <dbReference type="Proteomes" id="UP000886998"/>
    </source>
</evidence>
<dbReference type="Proteomes" id="UP000886998">
    <property type="component" value="Unassembled WGS sequence"/>
</dbReference>
<gene>
    <name evidence="1" type="ORF">TNIN_99911</name>
</gene>
<dbReference type="EMBL" id="BMAV01021728">
    <property type="protein sequence ID" value="GFY76041.1"/>
    <property type="molecule type" value="Genomic_DNA"/>
</dbReference>
<accession>A0A8X7CPU2</accession>
<keyword evidence="2" id="KW-1185">Reference proteome</keyword>
<organism evidence="1 2">
    <name type="scientific">Trichonephila inaurata madagascariensis</name>
    <dbReference type="NCBI Taxonomy" id="2747483"/>
    <lineage>
        <taxon>Eukaryota</taxon>
        <taxon>Metazoa</taxon>
        <taxon>Ecdysozoa</taxon>
        <taxon>Arthropoda</taxon>
        <taxon>Chelicerata</taxon>
        <taxon>Arachnida</taxon>
        <taxon>Araneae</taxon>
        <taxon>Araneomorphae</taxon>
        <taxon>Entelegynae</taxon>
        <taxon>Araneoidea</taxon>
        <taxon>Nephilidae</taxon>
        <taxon>Trichonephila</taxon>
        <taxon>Trichonephila inaurata</taxon>
    </lineage>
</organism>
<proteinExistence type="predicted"/>
<evidence type="ECO:0000313" key="1">
    <source>
        <dbReference type="EMBL" id="GFY76041.1"/>
    </source>
</evidence>
<dbReference type="AlphaFoldDB" id="A0A8X7CPU2"/>
<name>A0A8X7CPU2_9ARAC</name>
<sequence length="115" mass="12831">MIEIFRHLLQSVFTLLFQNDLPTFFGIKILDLVLELVKLCSTTQYSDGNVPETTPADLTVTTIDEHIPIIYSVTVWKMCEAIALKINFYPLPGTTALPQTPHRSIDQTTAVPVVG</sequence>
<comment type="caution">
    <text evidence="1">The sequence shown here is derived from an EMBL/GenBank/DDBJ whole genome shotgun (WGS) entry which is preliminary data.</text>
</comment>
<protein>
    <submittedName>
        <fullName evidence="1">Uncharacterized protein</fullName>
    </submittedName>
</protein>